<sequence length="190" mass="19478">MLNLVVTGGPKWSVQGVAEALRRTPGLSVATAAPEQALHLPAEVLVVVDPVAADAARIAQDAPEALPVLWLGEAAPAARRAPQGHLHLDAGEAQLAAAVHALAAGLHVADPAAALPRIAAGPELSEPLTPRELEVFELLAKGLANREIAQALGISSHTAKFHVAQILVKTGAATRTEAVRQGLRLGLVGL</sequence>
<evidence type="ECO:0000256" key="2">
    <source>
        <dbReference type="ARBA" id="ARBA00023125"/>
    </source>
</evidence>
<dbReference type="GO" id="GO:0003677">
    <property type="term" value="F:DNA binding"/>
    <property type="evidence" value="ECO:0007669"/>
    <property type="project" value="UniProtKB-KW"/>
</dbReference>
<dbReference type="EMBL" id="JABBFX010000004">
    <property type="protein sequence ID" value="NML48271.1"/>
    <property type="molecule type" value="Genomic_DNA"/>
</dbReference>
<dbReference type="Proteomes" id="UP000541185">
    <property type="component" value="Unassembled WGS sequence"/>
</dbReference>
<dbReference type="AlphaFoldDB" id="A0A848HG13"/>
<gene>
    <name evidence="5" type="ORF">HHL11_31270</name>
</gene>
<dbReference type="InterPro" id="IPR000792">
    <property type="entry name" value="Tscrpt_reg_LuxR_C"/>
</dbReference>
<keyword evidence="6" id="KW-1185">Reference proteome</keyword>
<dbReference type="InterPro" id="IPR036388">
    <property type="entry name" value="WH-like_DNA-bd_sf"/>
</dbReference>
<dbReference type="InterPro" id="IPR016032">
    <property type="entry name" value="Sig_transdc_resp-reg_C-effctor"/>
</dbReference>
<evidence type="ECO:0000256" key="3">
    <source>
        <dbReference type="ARBA" id="ARBA00023163"/>
    </source>
</evidence>
<keyword evidence="2" id="KW-0238">DNA-binding</keyword>
<name>A0A848HG13_9BURK</name>
<dbReference type="PRINTS" id="PR00038">
    <property type="entry name" value="HTHLUXR"/>
</dbReference>
<protein>
    <submittedName>
        <fullName evidence="5">Response regulator transcription factor</fullName>
    </submittedName>
</protein>
<feature type="domain" description="HTH luxR-type" evidence="4">
    <location>
        <begin position="121"/>
        <end position="186"/>
    </location>
</feature>
<dbReference type="CDD" id="cd06170">
    <property type="entry name" value="LuxR_C_like"/>
    <property type="match status" value="1"/>
</dbReference>
<dbReference type="Pfam" id="PF00196">
    <property type="entry name" value="GerE"/>
    <property type="match status" value="1"/>
</dbReference>
<organism evidence="5 6">
    <name type="scientific">Ramlibacter agri</name>
    <dbReference type="NCBI Taxonomy" id="2728837"/>
    <lineage>
        <taxon>Bacteria</taxon>
        <taxon>Pseudomonadati</taxon>
        <taxon>Pseudomonadota</taxon>
        <taxon>Betaproteobacteria</taxon>
        <taxon>Burkholderiales</taxon>
        <taxon>Comamonadaceae</taxon>
        <taxon>Ramlibacter</taxon>
    </lineage>
</organism>
<dbReference type="PANTHER" id="PTHR44688:SF25">
    <property type="entry name" value="HTH LUXR-TYPE DOMAIN-CONTAINING PROTEIN"/>
    <property type="match status" value="1"/>
</dbReference>
<keyword evidence="3" id="KW-0804">Transcription</keyword>
<dbReference type="Gene3D" id="1.10.10.10">
    <property type="entry name" value="Winged helix-like DNA-binding domain superfamily/Winged helix DNA-binding domain"/>
    <property type="match status" value="1"/>
</dbReference>
<dbReference type="RefSeq" id="WP_169422596.1">
    <property type="nucleotide sequence ID" value="NZ_JABBFX010000004.1"/>
</dbReference>
<evidence type="ECO:0000313" key="5">
    <source>
        <dbReference type="EMBL" id="NML48271.1"/>
    </source>
</evidence>
<dbReference type="GO" id="GO:0006355">
    <property type="term" value="P:regulation of DNA-templated transcription"/>
    <property type="evidence" value="ECO:0007669"/>
    <property type="project" value="InterPro"/>
</dbReference>
<dbReference type="SMART" id="SM00421">
    <property type="entry name" value="HTH_LUXR"/>
    <property type="match status" value="1"/>
</dbReference>
<evidence type="ECO:0000313" key="6">
    <source>
        <dbReference type="Proteomes" id="UP000541185"/>
    </source>
</evidence>
<dbReference type="PROSITE" id="PS50043">
    <property type="entry name" value="HTH_LUXR_2"/>
    <property type="match status" value="1"/>
</dbReference>
<proteinExistence type="predicted"/>
<evidence type="ECO:0000259" key="4">
    <source>
        <dbReference type="PROSITE" id="PS50043"/>
    </source>
</evidence>
<comment type="caution">
    <text evidence="5">The sequence shown here is derived from an EMBL/GenBank/DDBJ whole genome shotgun (WGS) entry which is preliminary data.</text>
</comment>
<keyword evidence="1" id="KW-0805">Transcription regulation</keyword>
<evidence type="ECO:0000256" key="1">
    <source>
        <dbReference type="ARBA" id="ARBA00023015"/>
    </source>
</evidence>
<accession>A0A848HG13</accession>
<dbReference type="PANTHER" id="PTHR44688">
    <property type="entry name" value="DNA-BINDING TRANSCRIPTIONAL ACTIVATOR DEVR_DOSR"/>
    <property type="match status" value="1"/>
</dbReference>
<reference evidence="5 6" key="1">
    <citation type="submission" date="2020-04" db="EMBL/GenBank/DDBJ databases">
        <title>Ramlibacter sp. G-1-2-2 isolated from soil.</title>
        <authorList>
            <person name="Dahal R.H."/>
        </authorList>
    </citation>
    <scope>NUCLEOTIDE SEQUENCE [LARGE SCALE GENOMIC DNA]</scope>
    <source>
        <strain evidence="5 6">G-1-2-2</strain>
    </source>
</reference>
<dbReference type="SUPFAM" id="SSF46894">
    <property type="entry name" value="C-terminal effector domain of the bipartite response regulators"/>
    <property type="match status" value="1"/>
</dbReference>